<evidence type="ECO:0000313" key="3">
    <source>
        <dbReference type="EMBL" id="CAG9335857.1"/>
    </source>
</evidence>
<evidence type="ECO:0000313" key="4">
    <source>
        <dbReference type="Proteomes" id="UP001162131"/>
    </source>
</evidence>
<sequence length="326" mass="37417">MSQRICYKPGCGGKAKFKCFCTTPETYMCEKHIDDRDPLYRNHVGHEMITIYSKPDYASKEAFLKFLSGEVHKLDSVEKIIIENTLVEIKAIEEGLKEILHRINDSKNTLNHLVEEINSLREIPYNSSKSLHNWLKLPVQEANALIENLKRTKELPSSDGLYQEMVQFTLEFALKPIESPLEALELLNESSRKNQVQFKQQMNTILNLKNIVNHYKNNLKQDLSTPINNERSPSSLSTYKQDFEALAKQDINNYDIPKRKRNSQQYMNNNLEVADAIHHVTVGGPEPDSSDSDHQHTTEEESVNTTHSAYTAETISDYSPLNTQFS</sequence>
<accession>A0AAU9KA11</accession>
<dbReference type="EMBL" id="CAJZBQ010000063">
    <property type="protein sequence ID" value="CAG9335857.1"/>
    <property type="molecule type" value="Genomic_DNA"/>
</dbReference>
<organism evidence="3 4">
    <name type="scientific">Blepharisma stoltei</name>
    <dbReference type="NCBI Taxonomy" id="1481888"/>
    <lineage>
        <taxon>Eukaryota</taxon>
        <taxon>Sar</taxon>
        <taxon>Alveolata</taxon>
        <taxon>Ciliophora</taxon>
        <taxon>Postciliodesmatophora</taxon>
        <taxon>Heterotrichea</taxon>
        <taxon>Heterotrichida</taxon>
        <taxon>Blepharismidae</taxon>
        <taxon>Blepharisma</taxon>
    </lineage>
</organism>
<proteinExistence type="predicted"/>
<protein>
    <submittedName>
        <fullName evidence="3">Uncharacterized protein</fullName>
    </submittedName>
</protein>
<dbReference type="AlphaFoldDB" id="A0AAU9KA11"/>
<evidence type="ECO:0000256" key="2">
    <source>
        <dbReference type="SAM" id="MobiDB-lite"/>
    </source>
</evidence>
<feature type="coiled-coil region" evidence="1">
    <location>
        <begin position="96"/>
        <end position="123"/>
    </location>
</feature>
<keyword evidence="4" id="KW-1185">Reference proteome</keyword>
<keyword evidence="1" id="KW-0175">Coiled coil</keyword>
<feature type="compositionally biased region" description="Polar residues" evidence="2">
    <location>
        <begin position="303"/>
        <end position="326"/>
    </location>
</feature>
<name>A0AAU9KA11_9CILI</name>
<reference evidence="3" key="1">
    <citation type="submission" date="2021-09" db="EMBL/GenBank/DDBJ databases">
        <authorList>
            <consortium name="AG Swart"/>
            <person name="Singh M."/>
            <person name="Singh A."/>
            <person name="Seah K."/>
            <person name="Emmerich C."/>
        </authorList>
    </citation>
    <scope>NUCLEOTIDE SEQUENCE</scope>
    <source>
        <strain evidence="3">ATCC30299</strain>
    </source>
</reference>
<evidence type="ECO:0000256" key="1">
    <source>
        <dbReference type="SAM" id="Coils"/>
    </source>
</evidence>
<comment type="caution">
    <text evidence="3">The sequence shown here is derived from an EMBL/GenBank/DDBJ whole genome shotgun (WGS) entry which is preliminary data.</text>
</comment>
<gene>
    <name evidence="3" type="ORF">BSTOLATCC_MIC65177</name>
</gene>
<feature type="region of interest" description="Disordered" evidence="2">
    <location>
        <begin position="281"/>
        <end position="326"/>
    </location>
</feature>
<dbReference type="Proteomes" id="UP001162131">
    <property type="component" value="Unassembled WGS sequence"/>
</dbReference>